<evidence type="ECO:0000256" key="7">
    <source>
        <dbReference type="PROSITE-ProRule" id="PRU00023"/>
    </source>
</evidence>
<evidence type="ECO:0000259" key="9">
    <source>
        <dbReference type="SMART" id="SM00343"/>
    </source>
</evidence>
<feature type="region of interest" description="Disordered" evidence="8">
    <location>
        <begin position="1048"/>
        <end position="1072"/>
    </location>
</feature>
<organism evidence="10 11">
    <name type="scientific">Cordylochernes scorpioides</name>
    <dbReference type="NCBI Taxonomy" id="51811"/>
    <lineage>
        <taxon>Eukaryota</taxon>
        <taxon>Metazoa</taxon>
        <taxon>Ecdysozoa</taxon>
        <taxon>Arthropoda</taxon>
        <taxon>Chelicerata</taxon>
        <taxon>Arachnida</taxon>
        <taxon>Pseudoscorpiones</taxon>
        <taxon>Cheliferoidea</taxon>
        <taxon>Chernetidae</taxon>
        <taxon>Cordylochernes</taxon>
    </lineage>
</organism>
<dbReference type="InterPro" id="IPR047144">
    <property type="entry name" value="BCOR-like"/>
</dbReference>
<keyword evidence="2" id="KW-0268">Exocytosis</keyword>
<dbReference type="SUPFAM" id="SSF57756">
    <property type="entry name" value="Retrovirus zinc finger-like domains"/>
    <property type="match status" value="1"/>
</dbReference>
<evidence type="ECO:0000256" key="5">
    <source>
        <dbReference type="ARBA" id="ARBA00023298"/>
    </source>
</evidence>
<dbReference type="SMART" id="SM00343">
    <property type="entry name" value="ZnF_C2HC"/>
    <property type="match status" value="2"/>
</dbReference>
<dbReference type="InterPro" id="IPR008042">
    <property type="entry name" value="Retrotrans_Pao"/>
</dbReference>
<keyword evidence="11" id="KW-1185">Reference proteome</keyword>
<evidence type="ECO:0000256" key="8">
    <source>
        <dbReference type="SAM" id="MobiDB-lite"/>
    </source>
</evidence>
<keyword evidence="4" id="KW-0638">Presynaptic neurotoxin</keyword>
<dbReference type="Gene3D" id="1.25.40.20">
    <property type="entry name" value="Ankyrin repeat-containing domain"/>
    <property type="match status" value="1"/>
</dbReference>
<dbReference type="Pfam" id="PF05380">
    <property type="entry name" value="Peptidase_A17"/>
    <property type="match status" value="1"/>
</dbReference>
<evidence type="ECO:0000256" key="6">
    <source>
        <dbReference type="ARBA" id="ARBA00034703"/>
    </source>
</evidence>
<dbReference type="InterPro" id="IPR002110">
    <property type="entry name" value="Ankyrin_rpt"/>
</dbReference>
<feature type="region of interest" description="Disordered" evidence="8">
    <location>
        <begin position="961"/>
        <end position="998"/>
    </location>
</feature>
<keyword evidence="4" id="KW-0528">Neurotoxin</keyword>
<feature type="region of interest" description="Disordered" evidence="8">
    <location>
        <begin position="609"/>
        <end position="700"/>
    </location>
</feature>
<feature type="compositionally biased region" description="Basic and acidic residues" evidence="8">
    <location>
        <begin position="61"/>
        <end position="73"/>
    </location>
</feature>
<feature type="region of interest" description="Disordered" evidence="8">
    <location>
        <begin position="35"/>
        <end position="73"/>
    </location>
</feature>
<keyword evidence="4" id="KW-0800">Toxin</keyword>
<evidence type="ECO:0000313" key="11">
    <source>
        <dbReference type="Proteomes" id="UP001235939"/>
    </source>
</evidence>
<feature type="region of interest" description="Disordered" evidence="8">
    <location>
        <begin position="1098"/>
        <end position="1200"/>
    </location>
</feature>
<feature type="compositionally biased region" description="Basic and acidic residues" evidence="8">
    <location>
        <begin position="645"/>
        <end position="656"/>
    </location>
</feature>
<dbReference type="SUPFAM" id="SSF48403">
    <property type="entry name" value="Ankyrin repeat"/>
    <property type="match status" value="1"/>
</dbReference>
<proteinExistence type="inferred from homology"/>
<evidence type="ECO:0000256" key="1">
    <source>
        <dbReference type="ARBA" id="ARBA00004175"/>
    </source>
</evidence>
<dbReference type="InterPro" id="IPR036875">
    <property type="entry name" value="Znf_CCHC_sf"/>
</dbReference>
<feature type="region of interest" description="Disordered" evidence="8">
    <location>
        <begin position="902"/>
        <end position="927"/>
    </location>
</feature>
<accession>A0ABY6K141</accession>
<keyword evidence="3" id="KW-1052">Target cell membrane</keyword>
<evidence type="ECO:0000256" key="4">
    <source>
        <dbReference type="ARBA" id="ARBA00023028"/>
    </source>
</evidence>
<dbReference type="Proteomes" id="UP001235939">
    <property type="component" value="Chromosome 02"/>
</dbReference>
<dbReference type="Pfam" id="PF12796">
    <property type="entry name" value="Ank_2"/>
    <property type="match status" value="1"/>
</dbReference>
<feature type="region of interest" description="Disordered" evidence="8">
    <location>
        <begin position="215"/>
        <end position="253"/>
    </location>
</feature>
<dbReference type="EMBL" id="CP092864">
    <property type="protein sequence ID" value="UYV62622.1"/>
    <property type="molecule type" value="Genomic_DNA"/>
</dbReference>
<comment type="subcellular location">
    <subcellularLocation>
        <location evidence="1">Target cell membrane</location>
    </subcellularLocation>
</comment>
<sequence length="2190" mass="245162">MKIRKVRGRGRRIGLSVDLCGCGVNSRENLDGWSKRRIPREHQLSNNQSIPREMKKKKEKHYKDPEKKSEDSKTFRKRLLAKFYQQRSANGELTWRRALHRRRRLRSGLDMIRRRTRRPARLTNRAVKHHTPFSGSAALLGNKALGETPLHRAARQGYESAAEQALIAGHEVDPRDNAGYTPLHEACARGHLSMARLLLQHGCRPQRRSYWRLEASSRRRGERAGRGSPTVAQLRRRPHPGQLLRPDTPETGAAGSHAGVLEWLALIHTTIIWGAGFMRDIGGDEVEDSLEPVAPWVFRGSASCMAVNLGLNADVTVRLALHALPHPASAEQSCIACGSGDLSLVHQYWSCRYIRPLIREAFTIIGGPPDLQGWVFGHGLDDDALAILASAKTHIYRYFLGVELRSVQEDLVWRRTLSRIFQGLISTLQLVKKLDRYPFRKKRKIDSVEQEETTMNIKKEATNQGAEDPHNWLKKYERVAKHNQWDETLCLTNVYFYLTDTALKWFENNEESILTWKEFMSQLKSVFGKKRKLEVTSRENLKNSRTIKRYERLPNVAFLSDHDDRADLSSMIRQMVREEVQRALASPREEPEISALVQQEIEKIIAPISRSFPQNRAPRPLPSPRYEFQPRNFEPRPQQPKQVNGRRDTNEWRTTEEDQEDHLEEDPEDDSTNFQEEDIPTERTQQPQTREEISGPITGSRTLRLRMAEAELDEETPYEDVIRTSYTLIEMRIADLRNEDRLIWKLMPEDKEIDYRELEEEKDTVIHYYQKWKDLEIEINHFLSSLMKDTEDLHGASSKKGSQPGTRVCRLPNLDLKICDGSSLEVGMSKKPRVVGVTLMKEVDPASIKEDAGIVVSSEKMVEETSTQIAVEESKRAQVEKRCFAEENEMAQVKKKSVVEVDESHRAEVEKESVEAEEEKGMDAKNTEEVELLYAEQGTDSKIAEKLDAEQGTDSKVAEKLNAEQGTDSKVSEKQDADLANGKDSEAETKDNGIGDSETAVKGYESVSNSKAVAEGANQVEISDGETESINDIEERVVRVPASRKLVEEQVPTPAKGLNLGDKSPEKSGKGVRLERIANLVDYRTIILSGLRSLKKISESYDCSRPADDTSEPSDDTSKPADDALASDPDSSRGKAQGSQGVPEVAVEDSDERSAIEDSQPSEPLDVEGSGVGASSDVEKEESSIDLEEEDTGRNEPSPASITFKALETTDSKEIDLTILGSFAREHCAKRIAFEQSNVIRTLGLGWIQAEDCFFYGVQSLEKTSATTTSEMLSFIAKLEDPLRWLAPVLVTGKVMVQGRELNLIGRLRIPRWLGLGGNTQGVQLHGFGDNSEDAYAAAVYIRIPTDDGVSGEIRSLTTLGTVKRTGKIYGLAPFLDDQGILGVGGKVAQMIDQAVHMRTMHGSVHLMLSTLRQKYWILRAKDQMKICIRECVTCCQYNRVTQGQLMSDLPKERLTPAHWKICAEFFAPCAKRANRYLPPRPNTYTVSTPLDNDGMVFRPNINTVSTPLDNDGMVYGPNTYTVSTPLDNDGMVFGPSTYTVSTPLDNDGMVYEPNTYTVSIPLDKDGMVFRPNTYTVSTPLDNDRMVYGPNTYIVSTPLDNDRMVYGPNTYIVSTPLDNDRMVYGPNTYIVSTPLDNDGMVYRPNTYTVGMVFGAKTYTVSTPLNKDGMVFGPNTYTVALPLDKVGMVFGAKTYTVSTPLDKDGMVFRPNTYSVSTPLDKDGMVFGPNTYTVSTPLDNDGMVFGPNTYTVALPLTRLEWSLDPTPIRTPLDKVGMVFGTNTYTVALPLDKVGMVFGTKTYTVKAQSLYFGAVNLGHNADVTVRLALHALPHPASAQLFCVACRSGDVSLVHQYWSCRYIRPLIREAFTIIGRPPDLQGWVFGHGLDDDALAILASAKTHIYRYFLGVELRSVQEDLVWRRTLSSGRERQAGKACTPKPKAKATFVNLAPSFESHVVVKSDNPKANPREILREIQKIHPFLASSKDVVASFNTSGKVVFHTKTTQMAKSLASGLTSLPTGLRCHERPVILPRYCLFRVDGEVRDEELCESFRSNHSVQSLQGKRDIRVVHRSKNAAHSTSTVFIEVDNQVAEILGQHGRIPVAGLMHRYERSHTLRQCFRCCGFGHRASACPAAHPICYRCGSAEHEGIQCSVEPSQSRCSKKSGAPINHFATSSSCPFVKERIARTRNNV</sequence>
<keyword evidence="5" id="KW-1053">Target membrane</keyword>
<feature type="repeat" description="ANK" evidence="7">
    <location>
        <begin position="178"/>
        <end position="210"/>
    </location>
</feature>
<dbReference type="InterPro" id="IPR036770">
    <property type="entry name" value="Ankyrin_rpt-contain_sf"/>
</dbReference>
<feature type="repeat" description="ANK" evidence="7">
    <location>
        <begin position="145"/>
        <end position="177"/>
    </location>
</feature>
<protein>
    <recommendedName>
        <fullName evidence="9">CCHC-type domain-containing protein</fullName>
    </recommendedName>
</protein>
<dbReference type="PROSITE" id="PS50088">
    <property type="entry name" value="ANK_REPEAT"/>
    <property type="match status" value="2"/>
</dbReference>
<dbReference type="SMART" id="SM00248">
    <property type="entry name" value="ANK"/>
    <property type="match status" value="2"/>
</dbReference>
<evidence type="ECO:0000256" key="2">
    <source>
        <dbReference type="ARBA" id="ARBA00022483"/>
    </source>
</evidence>
<feature type="compositionally biased region" description="Basic and acidic residues" evidence="8">
    <location>
        <begin position="970"/>
        <end position="993"/>
    </location>
</feature>
<dbReference type="PANTHER" id="PTHR24117:SF9">
    <property type="entry name" value="BCL-6 COREPRESSOR PCGF1 BINDING DOMAIN-CONTAINING PROTEIN"/>
    <property type="match status" value="1"/>
</dbReference>
<feature type="domain" description="CCHC-type" evidence="9">
    <location>
        <begin position="2136"/>
        <end position="2152"/>
    </location>
</feature>
<name>A0ABY6K141_9ARAC</name>
<keyword evidence="7" id="KW-0040">ANK repeat</keyword>
<dbReference type="InterPro" id="IPR001878">
    <property type="entry name" value="Znf_CCHC"/>
</dbReference>
<comment type="similarity">
    <text evidence="6">Belongs to the BCOR family.</text>
</comment>
<feature type="compositionally biased region" description="Acidic residues" evidence="8">
    <location>
        <begin position="657"/>
        <end position="679"/>
    </location>
</feature>
<evidence type="ECO:0000313" key="10">
    <source>
        <dbReference type="EMBL" id="UYV62622.1"/>
    </source>
</evidence>
<dbReference type="PANTHER" id="PTHR24117">
    <property type="entry name" value="AGAP007537-PB"/>
    <property type="match status" value="1"/>
</dbReference>
<feature type="domain" description="CCHC-type" evidence="9">
    <location>
        <begin position="2116"/>
        <end position="2132"/>
    </location>
</feature>
<reference evidence="10 11" key="1">
    <citation type="submission" date="2022-01" db="EMBL/GenBank/DDBJ databases">
        <title>A chromosomal length assembly of Cordylochernes scorpioides.</title>
        <authorList>
            <person name="Zeh D."/>
            <person name="Zeh J."/>
        </authorList>
    </citation>
    <scope>NUCLEOTIDE SEQUENCE [LARGE SCALE GENOMIC DNA]</scope>
    <source>
        <strain evidence="10">IN4F17</strain>
        <tissue evidence="10">Whole Body</tissue>
    </source>
</reference>
<evidence type="ECO:0000256" key="3">
    <source>
        <dbReference type="ARBA" id="ARBA00022537"/>
    </source>
</evidence>
<keyword evidence="5" id="KW-0472">Membrane</keyword>
<dbReference type="PROSITE" id="PS50297">
    <property type="entry name" value="ANK_REP_REGION"/>
    <property type="match status" value="2"/>
</dbReference>
<gene>
    <name evidence="10" type="ORF">LAZ67_2001337</name>
</gene>
<feature type="compositionally biased region" description="Basic and acidic residues" evidence="8">
    <location>
        <begin position="1063"/>
        <end position="1072"/>
    </location>
</feature>
<feature type="compositionally biased region" description="Basic and acidic residues" evidence="8">
    <location>
        <begin position="215"/>
        <end position="225"/>
    </location>
</feature>